<dbReference type="InterPro" id="IPR015300">
    <property type="entry name" value="DNA-bd_pseudobarrel_sf"/>
</dbReference>
<dbReference type="EMBL" id="MNCJ02000327">
    <property type="protein sequence ID" value="KAF5776996.1"/>
    <property type="molecule type" value="Genomic_DNA"/>
</dbReference>
<keyword evidence="5" id="KW-0539">Nucleus</keyword>
<keyword evidence="8" id="KW-1185">Reference proteome</keyword>
<dbReference type="SUPFAM" id="SSF101936">
    <property type="entry name" value="DNA-binding pseudobarrel domain"/>
    <property type="match status" value="1"/>
</dbReference>
<evidence type="ECO:0000256" key="2">
    <source>
        <dbReference type="ARBA" id="ARBA00023015"/>
    </source>
</evidence>
<evidence type="ECO:0000256" key="1">
    <source>
        <dbReference type="ARBA" id="ARBA00004123"/>
    </source>
</evidence>
<keyword evidence="2" id="KW-0805">Transcription regulation</keyword>
<dbReference type="PROSITE" id="PS50863">
    <property type="entry name" value="B3"/>
    <property type="match status" value="1"/>
</dbReference>
<proteinExistence type="predicted"/>
<dbReference type="GO" id="GO:0003677">
    <property type="term" value="F:DNA binding"/>
    <property type="evidence" value="ECO:0007669"/>
    <property type="project" value="UniProtKB-KW"/>
</dbReference>
<reference evidence="7" key="2">
    <citation type="submission" date="2020-06" db="EMBL/GenBank/DDBJ databases">
        <title>Helianthus annuus Genome sequencing and assembly Release 2.</title>
        <authorList>
            <person name="Gouzy J."/>
            <person name="Langlade N."/>
            <person name="Munos S."/>
        </authorList>
    </citation>
    <scope>NUCLEOTIDE SEQUENCE</scope>
    <source>
        <tissue evidence="7">Leaves</tissue>
    </source>
</reference>
<evidence type="ECO:0000313" key="8">
    <source>
        <dbReference type="Proteomes" id="UP000215914"/>
    </source>
</evidence>
<keyword evidence="3" id="KW-0238">DNA-binding</keyword>
<accession>A0A9K3HEQ5</accession>
<feature type="domain" description="TF-B3" evidence="6">
    <location>
        <begin position="84"/>
        <end position="138"/>
    </location>
</feature>
<dbReference type="Proteomes" id="UP000215914">
    <property type="component" value="Unassembled WGS sequence"/>
</dbReference>
<organism evidence="7 8">
    <name type="scientific">Helianthus annuus</name>
    <name type="common">Common sunflower</name>
    <dbReference type="NCBI Taxonomy" id="4232"/>
    <lineage>
        <taxon>Eukaryota</taxon>
        <taxon>Viridiplantae</taxon>
        <taxon>Streptophyta</taxon>
        <taxon>Embryophyta</taxon>
        <taxon>Tracheophyta</taxon>
        <taxon>Spermatophyta</taxon>
        <taxon>Magnoliopsida</taxon>
        <taxon>eudicotyledons</taxon>
        <taxon>Gunneridae</taxon>
        <taxon>Pentapetalae</taxon>
        <taxon>asterids</taxon>
        <taxon>campanulids</taxon>
        <taxon>Asterales</taxon>
        <taxon>Asteraceae</taxon>
        <taxon>Asteroideae</taxon>
        <taxon>Heliantheae alliance</taxon>
        <taxon>Heliantheae</taxon>
        <taxon>Helianthus</taxon>
    </lineage>
</organism>
<name>A0A9K3HEQ5_HELAN</name>
<sequence length="168" mass="19505">MPVITDGWERAVKDLNLPKKTLLVFTPLGDFALGLSYFVNGICGESYYTFNRYGKLGVTITEDCFIKHCYVNSPPTGRYQICYKGSYWSVEACKFHTSYVFAKGWPEVCNDLRILDDDLLIFKRIDNVVFKLLVYRNETEILLSKNTESADDIVIEIYKVDFFTYRHT</sequence>
<evidence type="ECO:0000256" key="5">
    <source>
        <dbReference type="ARBA" id="ARBA00023242"/>
    </source>
</evidence>
<evidence type="ECO:0000313" key="7">
    <source>
        <dbReference type="EMBL" id="KAF5776996.1"/>
    </source>
</evidence>
<evidence type="ECO:0000256" key="4">
    <source>
        <dbReference type="ARBA" id="ARBA00023163"/>
    </source>
</evidence>
<reference evidence="7" key="1">
    <citation type="journal article" date="2017" name="Nature">
        <title>The sunflower genome provides insights into oil metabolism, flowering and Asterid evolution.</title>
        <authorList>
            <person name="Badouin H."/>
            <person name="Gouzy J."/>
            <person name="Grassa C.J."/>
            <person name="Murat F."/>
            <person name="Staton S.E."/>
            <person name="Cottret L."/>
            <person name="Lelandais-Briere C."/>
            <person name="Owens G.L."/>
            <person name="Carrere S."/>
            <person name="Mayjonade B."/>
            <person name="Legrand L."/>
            <person name="Gill N."/>
            <person name="Kane N.C."/>
            <person name="Bowers J.E."/>
            <person name="Hubner S."/>
            <person name="Bellec A."/>
            <person name="Berard A."/>
            <person name="Berges H."/>
            <person name="Blanchet N."/>
            <person name="Boniface M.C."/>
            <person name="Brunel D."/>
            <person name="Catrice O."/>
            <person name="Chaidir N."/>
            <person name="Claudel C."/>
            <person name="Donnadieu C."/>
            <person name="Faraut T."/>
            <person name="Fievet G."/>
            <person name="Helmstetter N."/>
            <person name="King M."/>
            <person name="Knapp S.J."/>
            <person name="Lai Z."/>
            <person name="Le Paslier M.C."/>
            <person name="Lippi Y."/>
            <person name="Lorenzon L."/>
            <person name="Mandel J.R."/>
            <person name="Marage G."/>
            <person name="Marchand G."/>
            <person name="Marquand E."/>
            <person name="Bret-Mestries E."/>
            <person name="Morien E."/>
            <person name="Nambeesan S."/>
            <person name="Nguyen T."/>
            <person name="Pegot-Espagnet P."/>
            <person name="Pouilly N."/>
            <person name="Raftis F."/>
            <person name="Sallet E."/>
            <person name="Schiex T."/>
            <person name="Thomas J."/>
            <person name="Vandecasteele C."/>
            <person name="Vares D."/>
            <person name="Vear F."/>
            <person name="Vautrin S."/>
            <person name="Crespi M."/>
            <person name="Mangin B."/>
            <person name="Burke J.M."/>
            <person name="Salse J."/>
            <person name="Munos S."/>
            <person name="Vincourt P."/>
            <person name="Rieseberg L.H."/>
            <person name="Langlade N.B."/>
        </authorList>
    </citation>
    <scope>NUCLEOTIDE SEQUENCE</scope>
    <source>
        <tissue evidence="7">Leaves</tissue>
    </source>
</reference>
<protein>
    <submittedName>
        <fullName evidence="7">Transcription factor B3-Domain family</fullName>
    </submittedName>
</protein>
<dbReference type="AlphaFoldDB" id="A0A9K3HEQ5"/>
<dbReference type="Gramene" id="mRNA:HanXRQr2_Chr12g0530461">
    <property type="protein sequence ID" value="mRNA:HanXRQr2_Chr12g0530461"/>
    <property type="gene ID" value="HanXRQr2_Chr12g0530461"/>
</dbReference>
<dbReference type="GO" id="GO:0005634">
    <property type="term" value="C:nucleus"/>
    <property type="evidence" value="ECO:0007669"/>
    <property type="project" value="UniProtKB-SubCell"/>
</dbReference>
<evidence type="ECO:0000259" key="6">
    <source>
        <dbReference type="PROSITE" id="PS50863"/>
    </source>
</evidence>
<keyword evidence="4" id="KW-0804">Transcription</keyword>
<dbReference type="InterPro" id="IPR003340">
    <property type="entry name" value="B3_DNA-bd"/>
</dbReference>
<gene>
    <name evidence="7" type="ORF">HanXRQr2_Chr12g0530461</name>
</gene>
<evidence type="ECO:0000256" key="3">
    <source>
        <dbReference type="ARBA" id="ARBA00023125"/>
    </source>
</evidence>
<comment type="subcellular location">
    <subcellularLocation>
        <location evidence="1">Nucleus</location>
    </subcellularLocation>
</comment>
<dbReference type="Gene3D" id="2.40.330.10">
    <property type="entry name" value="DNA-binding pseudobarrel domain"/>
    <property type="match status" value="1"/>
</dbReference>
<comment type="caution">
    <text evidence="7">The sequence shown here is derived from an EMBL/GenBank/DDBJ whole genome shotgun (WGS) entry which is preliminary data.</text>
</comment>